<dbReference type="HOGENOM" id="CLU_1486638_0_0_9"/>
<dbReference type="GeneID" id="55475944"/>
<evidence type="ECO:0000313" key="1">
    <source>
        <dbReference type="EMBL" id="AGX44586.1"/>
    </source>
</evidence>
<dbReference type="eggNOG" id="ENOG503279T">
    <property type="taxonomic scope" value="Bacteria"/>
</dbReference>
<dbReference type="OrthoDB" id="9972798at2"/>
<reference evidence="1 2" key="1">
    <citation type="journal article" date="2013" name="Genome Announc.">
        <title>Complete Genome Sequence of the Solvent Producer Clostridium saccharobutylicum NCP262 (DSM 13864).</title>
        <authorList>
            <person name="Poehlein A."/>
            <person name="Hartwich K."/>
            <person name="Krabben P."/>
            <person name="Ehrenreich A."/>
            <person name="Liebl W."/>
            <person name="Durre P."/>
            <person name="Gottschalk G."/>
            <person name="Daniel R."/>
        </authorList>
    </citation>
    <scope>NUCLEOTIDE SEQUENCE [LARGE SCALE GENOMIC DNA]</scope>
    <source>
        <strain evidence="1">DSM 13864</strain>
    </source>
</reference>
<accession>U5MY70</accession>
<dbReference type="AlphaFoldDB" id="U5MY70"/>
<dbReference type="KEGG" id="csb:CLSA_c36250"/>
<sequence length="181" mass="21080">MGDEFHIDNIEEFNCDILPVEISDVSKIIKEMISIKNTGRSISGKKKKSYDINDKIKLNNISSNIASKIRKYHLESYDIIDDAINCLQEQEFSIREDLYDYYWDVYIDILIEYDIDNEDVERVKETSNKIYSALLKKIKSELFNGKKSDIPTNKVVTYIGAITAYVFYKCKFLIPIENVSC</sequence>
<name>U5MY70_CLOSA</name>
<dbReference type="Proteomes" id="UP000017118">
    <property type="component" value="Chromosome"/>
</dbReference>
<organism evidence="1 2">
    <name type="scientific">Clostridium saccharobutylicum DSM 13864</name>
    <dbReference type="NCBI Taxonomy" id="1345695"/>
    <lineage>
        <taxon>Bacteria</taxon>
        <taxon>Bacillati</taxon>
        <taxon>Bacillota</taxon>
        <taxon>Clostridia</taxon>
        <taxon>Eubacteriales</taxon>
        <taxon>Clostridiaceae</taxon>
        <taxon>Clostridium</taxon>
    </lineage>
</organism>
<dbReference type="PATRIC" id="fig|1345695.10.peg.1286"/>
<dbReference type="EMBL" id="CP006721">
    <property type="protein sequence ID" value="AGX44586.1"/>
    <property type="molecule type" value="Genomic_DNA"/>
</dbReference>
<protein>
    <submittedName>
        <fullName evidence="1">Uncharacterized protein</fullName>
    </submittedName>
</protein>
<gene>
    <name evidence="1" type="ORF">CLSA_c36250</name>
</gene>
<dbReference type="RefSeq" id="WP_022748142.1">
    <property type="nucleotide sequence ID" value="NC_022571.1"/>
</dbReference>
<evidence type="ECO:0000313" key="2">
    <source>
        <dbReference type="Proteomes" id="UP000017118"/>
    </source>
</evidence>
<proteinExistence type="predicted"/>
<keyword evidence="2" id="KW-1185">Reference proteome</keyword>